<accession>A0A0R3QDF0</accession>
<dbReference type="Pfam" id="PF01484">
    <property type="entry name" value="Col_cuticle_N"/>
    <property type="match status" value="1"/>
</dbReference>
<keyword evidence="5" id="KW-1185">Reference proteome</keyword>
<sequence length="110" mass="12542">MSTKSMIGIATASCACIIVISMVAVCVIFNEINNLHDDVMDEMGVFRTVADDTWERIVMLHFGPGGRRQETFSSLINRYKRQFIPPPHCRSFSTFNIKSIKQRKIELSQD</sequence>
<reference evidence="4 5" key="2">
    <citation type="submission" date="2018-11" db="EMBL/GenBank/DDBJ databases">
        <authorList>
            <consortium name="Pathogen Informatics"/>
        </authorList>
    </citation>
    <scope>NUCLEOTIDE SEQUENCE [LARGE SCALE GENOMIC DNA]</scope>
</reference>
<dbReference type="STRING" id="42155.A0A0R3QDF0"/>
<gene>
    <name evidence="4" type="ORF">BTMF_LOCUS3682</name>
</gene>
<dbReference type="EMBL" id="UZAG01003410">
    <property type="protein sequence ID" value="VDO15296.1"/>
    <property type="molecule type" value="Genomic_DNA"/>
</dbReference>
<dbReference type="PROSITE" id="PS51257">
    <property type="entry name" value="PROKAR_LIPOPROTEIN"/>
    <property type="match status" value="1"/>
</dbReference>
<name>A0A0R3QDF0_9BILA</name>
<organism evidence="6">
    <name type="scientific">Brugia timori</name>
    <dbReference type="NCBI Taxonomy" id="42155"/>
    <lineage>
        <taxon>Eukaryota</taxon>
        <taxon>Metazoa</taxon>
        <taxon>Ecdysozoa</taxon>
        <taxon>Nematoda</taxon>
        <taxon>Chromadorea</taxon>
        <taxon>Rhabditida</taxon>
        <taxon>Spirurina</taxon>
        <taxon>Spiruromorpha</taxon>
        <taxon>Filarioidea</taxon>
        <taxon>Onchocercidae</taxon>
        <taxon>Brugia</taxon>
    </lineage>
</organism>
<dbReference type="WBParaSite" id="BTMF_0000438601-mRNA-1">
    <property type="protein sequence ID" value="BTMF_0000438601-mRNA-1"/>
    <property type="gene ID" value="BTMF_0000438601"/>
</dbReference>
<dbReference type="AlphaFoldDB" id="A0A0R3QDF0"/>
<dbReference type="InterPro" id="IPR002486">
    <property type="entry name" value="Col_cuticle_N"/>
</dbReference>
<evidence type="ECO:0000313" key="4">
    <source>
        <dbReference type="EMBL" id="VDO15296.1"/>
    </source>
</evidence>
<evidence type="ECO:0000259" key="3">
    <source>
        <dbReference type="SMART" id="SM01088"/>
    </source>
</evidence>
<dbReference type="SMART" id="SM01088">
    <property type="entry name" value="Col_cuticle_N"/>
    <property type="match status" value="1"/>
</dbReference>
<keyword evidence="1" id="KW-0677">Repeat</keyword>
<evidence type="ECO:0000256" key="1">
    <source>
        <dbReference type="ARBA" id="ARBA00022737"/>
    </source>
</evidence>
<keyword evidence="2" id="KW-0812">Transmembrane</keyword>
<feature type="domain" description="Nematode cuticle collagen N-terminal" evidence="3">
    <location>
        <begin position="7"/>
        <end position="57"/>
    </location>
</feature>
<evidence type="ECO:0000313" key="6">
    <source>
        <dbReference type="WBParaSite" id="BTMF_0000438601-mRNA-1"/>
    </source>
</evidence>
<reference evidence="6" key="1">
    <citation type="submission" date="2017-02" db="UniProtKB">
        <authorList>
            <consortium name="WormBaseParasite"/>
        </authorList>
    </citation>
    <scope>IDENTIFICATION</scope>
</reference>
<keyword evidence="2" id="KW-0472">Membrane</keyword>
<protein>
    <submittedName>
        <fullName evidence="6">Col_cuticle_N domain-containing protein</fullName>
    </submittedName>
</protein>
<feature type="transmembrane region" description="Helical" evidence="2">
    <location>
        <begin position="6"/>
        <end position="30"/>
    </location>
</feature>
<proteinExistence type="predicted"/>
<evidence type="ECO:0000313" key="5">
    <source>
        <dbReference type="Proteomes" id="UP000280834"/>
    </source>
</evidence>
<dbReference type="GO" id="GO:0042302">
    <property type="term" value="F:structural constituent of cuticle"/>
    <property type="evidence" value="ECO:0007669"/>
    <property type="project" value="InterPro"/>
</dbReference>
<keyword evidence="2" id="KW-1133">Transmembrane helix</keyword>
<dbReference type="Proteomes" id="UP000280834">
    <property type="component" value="Unassembled WGS sequence"/>
</dbReference>
<evidence type="ECO:0000256" key="2">
    <source>
        <dbReference type="SAM" id="Phobius"/>
    </source>
</evidence>